<feature type="active site" description="Schiff-base intermediate with substrate" evidence="5">
    <location>
        <position position="212"/>
    </location>
</feature>
<dbReference type="GO" id="GO:0046279">
    <property type="term" value="P:3,4-dihydroxybenzoate biosynthetic process"/>
    <property type="evidence" value="ECO:0007669"/>
    <property type="project" value="UniProtKB-ARBA"/>
</dbReference>
<name>A0A1I0W8W0_9CELL</name>
<feature type="binding site" evidence="5">
    <location>
        <position position="273"/>
    </location>
    <ligand>
        <name>3-dehydroquinate</name>
        <dbReference type="ChEBI" id="CHEBI:32364"/>
    </ligand>
</feature>
<keyword evidence="5" id="KW-0028">Amino-acid biosynthesis</keyword>
<dbReference type="EMBL" id="FOKA01000002">
    <property type="protein sequence ID" value="SFA84728.1"/>
    <property type="molecule type" value="Genomic_DNA"/>
</dbReference>
<evidence type="ECO:0000313" key="8">
    <source>
        <dbReference type="Proteomes" id="UP000199012"/>
    </source>
</evidence>
<dbReference type="GO" id="GO:0008652">
    <property type="term" value="P:amino acid biosynthetic process"/>
    <property type="evidence" value="ECO:0007669"/>
    <property type="project" value="UniProtKB-KW"/>
</dbReference>
<keyword evidence="8" id="KW-1185">Reference proteome</keyword>
<evidence type="ECO:0000313" key="7">
    <source>
        <dbReference type="EMBL" id="SFA84728.1"/>
    </source>
</evidence>
<dbReference type="FunFam" id="3.20.20.70:FF:000047">
    <property type="entry name" value="3-dehydroquinate dehydratase"/>
    <property type="match status" value="1"/>
</dbReference>
<feature type="region of interest" description="Disordered" evidence="6">
    <location>
        <begin position="1"/>
        <end position="43"/>
    </location>
</feature>
<evidence type="ECO:0000256" key="2">
    <source>
        <dbReference type="ARBA" id="ARBA00023141"/>
    </source>
</evidence>
<evidence type="ECO:0000256" key="1">
    <source>
        <dbReference type="ARBA" id="ARBA00001864"/>
    </source>
</evidence>
<dbReference type="Pfam" id="PF01487">
    <property type="entry name" value="DHquinase_I"/>
    <property type="match status" value="1"/>
</dbReference>
<evidence type="ECO:0000256" key="5">
    <source>
        <dbReference type="HAMAP-Rule" id="MF_00214"/>
    </source>
</evidence>
<feature type="binding site" evidence="5">
    <location>
        <position position="254"/>
    </location>
    <ligand>
        <name>3-dehydroquinate</name>
        <dbReference type="ChEBI" id="CHEBI:32364"/>
    </ligand>
</feature>
<comment type="catalytic activity">
    <reaction evidence="1 5">
        <text>3-dehydroquinate = 3-dehydroshikimate + H2O</text>
        <dbReference type="Rhea" id="RHEA:21096"/>
        <dbReference type="ChEBI" id="CHEBI:15377"/>
        <dbReference type="ChEBI" id="CHEBI:16630"/>
        <dbReference type="ChEBI" id="CHEBI:32364"/>
        <dbReference type="EC" id="4.2.1.10"/>
    </reaction>
</comment>
<dbReference type="STRING" id="988821.SAMN05421867_102259"/>
<gene>
    <name evidence="5" type="primary">aroD</name>
    <name evidence="7" type="ORF">SAMN05421867_102259</name>
</gene>
<feature type="binding site" evidence="5">
    <location>
        <position position="124"/>
    </location>
    <ligand>
        <name>3-dehydroquinate</name>
        <dbReference type="ChEBI" id="CHEBI:32364"/>
    </ligand>
</feature>
<feature type="binding site" evidence="5">
    <location>
        <position position="277"/>
    </location>
    <ligand>
        <name>3-dehydroquinate</name>
        <dbReference type="ChEBI" id="CHEBI:32364"/>
    </ligand>
</feature>
<dbReference type="GO" id="GO:0009423">
    <property type="term" value="P:chorismate biosynthetic process"/>
    <property type="evidence" value="ECO:0007669"/>
    <property type="project" value="UniProtKB-UniRule"/>
</dbReference>
<dbReference type="PANTHER" id="PTHR43699">
    <property type="entry name" value="3-DEHYDROQUINATE DEHYDRATASE"/>
    <property type="match status" value="1"/>
</dbReference>
<dbReference type="HAMAP" id="MF_00214">
    <property type="entry name" value="AroD"/>
    <property type="match status" value="1"/>
</dbReference>
<dbReference type="CDD" id="cd00502">
    <property type="entry name" value="DHQase_I"/>
    <property type="match status" value="1"/>
</dbReference>
<comment type="subunit">
    <text evidence="5">Homodimer.</text>
</comment>
<dbReference type="NCBIfam" id="TIGR01093">
    <property type="entry name" value="aroD"/>
    <property type="match status" value="1"/>
</dbReference>
<comment type="pathway">
    <text evidence="5">Metabolic intermediate biosynthesis; chorismate biosynthesis; chorismate from D-erythrose 4-phosphate and phosphoenolpyruvate: step 3/7.</text>
</comment>
<dbReference type="EC" id="4.2.1.10" evidence="5"/>
<dbReference type="SUPFAM" id="SSF51569">
    <property type="entry name" value="Aldolase"/>
    <property type="match status" value="1"/>
</dbReference>
<accession>A0A1I0W8W0</accession>
<comment type="caution">
    <text evidence="5">Lacks conserved residue(s) required for the propagation of feature annotation.</text>
</comment>
<comment type="similarity">
    <text evidence="5">Belongs to the type-I 3-dehydroquinase family.</text>
</comment>
<dbReference type="GO" id="GO:0009073">
    <property type="term" value="P:aromatic amino acid family biosynthetic process"/>
    <property type="evidence" value="ECO:0007669"/>
    <property type="project" value="UniProtKB-KW"/>
</dbReference>
<proteinExistence type="inferred from homology"/>
<evidence type="ECO:0000256" key="4">
    <source>
        <dbReference type="ARBA" id="ARBA00023270"/>
    </source>
</evidence>
<feature type="active site" description="Proton donor/acceptor" evidence="5">
    <location>
        <position position="185"/>
    </location>
</feature>
<comment type="function">
    <text evidence="5">Involved in the third step of the chorismate pathway, which leads to the biosynthesis of aromatic amino acids. Catalyzes the cis-dehydration of 3-dehydroquinate (DHQ) and introduces the first double bond of the aromatic ring to yield 3-dehydroshikimate.</text>
</comment>
<dbReference type="PANTHER" id="PTHR43699:SF1">
    <property type="entry name" value="3-DEHYDROQUINATE DEHYDRATASE"/>
    <property type="match status" value="1"/>
</dbReference>
<dbReference type="RefSeq" id="WP_175499243.1">
    <property type="nucleotide sequence ID" value="NZ_BONM01000012.1"/>
</dbReference>
<dbReference type="InterPro" id="IPR013785">
    <property type="entry name" value="Aldolase_TIM"/>
</dbReference>
<dbReference type="InterPro" id="IPR001381">
    <property type="entry name" value="DHquinase_I"/>
</dbReference>
<dbReference type="GO" id="GO:0003855">
    <property type="term" value="F:3-dehydroquinate dehydratase activity"/>
    <property type="evidence" value="ECO:0007669"/>
    <property type="project" value="UniProtKB-UniRule"/>
</dbReference>
<feature type="compositionally biased region" description="Low complexity" evidence="6">
    <location>
        <begin position="22"/>
        <end position="36"/>
    </location>
</feature>
<keyword evidence="2 5" id="KW-0057">Aromatic amino acid biosynthesis</keyword>
<protein>
    <recommendedName>
        <fullName evidence="5">3-dehydroquinate dehydratase</fullName>
        <shortName evidence="5">3-dehydroquinase</shortName>
        <ecNumber evidence="5">4.2.1.10</ecNumber>
    </recommendedName>
    <alternativeName>
        <fullName evidence="5">Type I DHQase</fullName>
    </alternativeName>
    <alternativeName>
        <fullName evidence="5">Type I dehydroquinase</fullName>
        <shortName evidence="5">DHQ1</shortName>
    </alternativeName>
</protein>
<dbReference type="InterPro" id="IPR050146">
    <property type="entry name" value="Type-I_3-dehydroquinase"/>
</dbReference>
<dbReference type="Proteomes" id="UP000199012">
    <property type="component" value="Unassembled WGS sequence"/>
</dbReference>
<dbReference type="Gene3D" id="3.20.20.70">
    <property type="entry name" value="Aldolase class I"/>
    <property type="match status" value="1"/>
</dbReference>
<evidence type="ECO:0000256" key="6">
    <source>
        <dbReference type="SAM" id="MobiDB-lite"/>
    </source>
</evidence>
<keyword evidence="3 5" id="KW-0456">Lyase</keyword>
<dbReference type="AlphaFoldDB" id="A0A1I0W8W0"/>
<organism evidence="7 8">
    <name type="scientific">Cellulomonas marina</name>
    <dbReference type="NCBI Taxonomy" id="988821"/>
    <lineage>
        <taxon>Bacteria</taxon>
        <taxon>Bacillati</taxon>
        <taxon>Actinomycetota</taxon>
        <taxon>Actinomycetes</taxon>
        <taxon>Micrococcales</taxon>
        <taxon>Cellulomonadaceae</taxon>
        <taxon>Cellulomonas</taxon>
    </lineage>
</organism>
<feature type="binding site" evidence="5">
    <location>
        <begin position="88"/>
        <end position="90"/>
    </location>
    <ligand>
        <name>3-dehydroquinate</name>
        <dbReference type="ChEBI" id="CHEBI:32364"/>
    </ligand>
</feature>
<feature type="compositionally biased region" description="Low complexity" evidence="6">
    <location>
        <begin position="1"/>
        <end position="15"/>
    </location>
</feature>
<evidence type="ECO:0000256" key="3">
    <source>
        <dbReference type="ARBA" id="ARBA00023239"/>
    </source>
</evidence>
<dbReference type="UniPathway" id="UPA00053">
    <property type="reaction ID" value="UER00086"/>
</dbReference>
<sequence length="310" mass="30778">MSTVPSPATPTGAPSAAPPLTPSGTSSVTPSVTSSGESDAPRVRVVRVGTVELGAGRPKVVVPLTAADTAGLVEEARAARGAHPDLVEWRVDHLRAGLAPREVVAAGRALVAALEGLPLLVTVRTAAEGGAADPDDTTWAAALEAAVAEGLADAVDVEGARGADAVARVVAAARHAGVPVVASRHEVRSTPPQDVLTERLLALGATGADVLKIAVMPQAPEDVLALLGATRAASLRTDRPLVTMAMGPLGVLTRLGGGVFGSCATFGRVGRASAPGQVAVAPLRAALAVVHGADDEGVVAGADHAPGRAR</sequence>
<keyword evidence="4 5" id="KW-0704">Schiff base</keyword>
<reference evidence="7 8" key="1">
    <citation type="submission" date="2016-10" db="EMBL/GenBank/DDBJ databases">
        <authorList>
            <person name="de Groot N.N."/>
        </authorList>
    </citation>
    <scope>NUCLEOTIDE SEQUENCE [LARGE SCALE GENOMIC DNA]</scope>
    <source>
        <strain evidence="7 8">CGMCC 4.6945</strain>
    </source>
</reference>